<dbReference type="Pfam" id="PF00535">
    <property type="entry name" value="Glycos_transf_2"/>
    <property type="match status" value="1"/>
</dbReference>
<name>A0A263BS58_9BACI</name>
<comment type="caution">
    <text evidence="2">The sequence shown here is derived from an EMBL/GenBank/DDBJ whole genome shotgun (WGS) entry which is preliminary data.</text>
</comment>
<dbReference type="GO" id="GO:0016740">
    <property type="term" value="F:transferase activity"/>
    <property type="evidence" value="ECO:0007669"/>
    <property type="project" value="UniProtKB-KW"/>
</dbReference>
<dbReference type="InterPro" id="IPR029044">
    <property type="entry name" value="Nucleotide-diphossugar_trans"/>
</dbReference>
<evidence type="ECO:0000259" key="1">
    <source>
        <dbReference type="Pfam" id="PF00535"/>
    </source>
</evidence>
<keyword evidence="2" id="KW-0808">Transferase</keyword>
<organism evidence="2 3">
    <name type="scientific">Lottiidibacillus patelloidae</name>
    <dbReference type="NCBI Taxonomy" id="2670334"/>
    <lineage>
        <taxon>Bacteria</taxon>
        <taxon>Bacillati</taxon>
        <taxon>Bacillota</taxon>
        <taxon>Bacilli</taxon>
        <taxon>Bacillales</taxon>
        <taxon>Bacillaceae</taxon>
        <taxon>Lottiidibacillus</taxon>
    </lineage>
</organism>
<dbReference type="InterPro" id="IPR001173">
    <property type="entry name" value="Glyco_trans_2-like"/>
</dbReference>
<sequence>MADLTTIILTYNEELNIEKCIQSVKSISKRIVVIDSYSNDKTVEIARNMGAEVFQNKFVNHAKQFKYGLDIANITTQWVFRIDADERLTMASTNEIEEICTENKETDINGIIVRFEVNFLGKKLKHGGIYPFKKLLVFKYGYGDIEDRNMDEHIFLTEGKSVELKSDSLHYDYKDLTFWIEKHNKYSSREVQDYLENLSKTDNRTKLNKSAKIKRIIKFKVYYKLPMGVRALAYFMYRYFIKLGFLDGKEGLIFAVLQAFWYRFLVDAKIYEYKKNTRK</sequence>
<evidence type="ECO:0000313" key="3">
    <source>
        <dbReference type="Proteomes" id="UP000217083"/>
    </source>
</evidence>
<dbReference type="Proteomes" id="UP000217083">
    <property type="component" value="Unassembled WGS sequence"/>
</dbReference>
<gene>
    <name evidence="2" type="ORF">CIB95_11580</name>
</gene>
<dbReference type="Gene3D" id="3.90.550.10">
    <property type="entry name" value="Spore Coat Polysaccharide Biosynthesis Protein SpsA, Chain A"/>
    <property type="match status" value="1"/>
</dbReference>
<reference evidence="3" key="1">
    <citation type="submission" date="2017-08" db="EMBL/GenBank/DDBJ databases">
        <authorList>
            <person name="Huang Z."/>
        </authorList>
    </citation>
    <scope>NUCLEOTIDE SEQUENCE [LARGE SCALE GENOMIC DNA]</scope>
    <source>
        <strain evidence="3">SA5d-4</strain>
    </source>
</reference>
<evidence type="ECO:0000313" key="2">
    <source>
        <dbReference type="EMBL" id="OZM56408.1"/>
    </source>
</evidence>
<accession>A0A263BS58</accession>
<proteinExistence type="predicted"/>
<reference evidence="2 3" key="2">
    <citation type="submission" date="2017-09" db="EMBL/GenBank/DDBJ databases">
        <title>Bacillus patelloidae sp. nov., isolated from the intestinal tract of a marine limpet.</title>
        <authorList>
            <person name="Liu R."/>
            <person name="Dong C."/>
            <person name="Shao Z."/>
        </authorList>
    </citation>
    <scope>NUCLEOTIDE SEQUENCE [LARGE SCALE GENOMIC DNA]</scope>
    <source>
        <strain evidence="2 3">SA5d-4</strain>
    </source>
</reference>
<dbReference type="EMBL" id="NPIA01000006">
    <property type="protein sequence ID" value="OZM56408.1"/>
    <property type="molecule type" value="Genomic_DNA"/>
</dbReference>
<dbReference type="PANTHER" id="PTHR43630">
    <property type="entry name" value="POLY-BETA-1,6-N-ACETYL-D-GLUCOSAMINE SYNTHASE"/>
    <property type="match status" value="1"/>
</dbReference>
<keyword evidence="3" id="KW-1185">Reference proteome</keyword>
<feature type="domain" description="Glycosyltransferase 2-like" evidence="1">
    <location>
        <begin position="7"/>
        <end position="123"/>
    </location>
</feature>
<dbReference type="PANTHER" id="PTHR43630:SF2">
    <property type="entry name" value="GLYCOSYLTRANSFERASE"/>
    <property type="match status" value="1"/>
</dbReference>
<dbReference type="CDD" id="cd02511">
    <property type="entry name" value="Beta4Glucosyltransferase"/>
    <property type="match status" value="1"/>
</dbReference>
<dbReference type="AlphaFoldDB" id="A0A263BS58"/>
<dbReference type="RefSeq" id="WP_094925345.1">
    <property type="nucleotide sequence ID" value="NZ_NPIA01000006.1"/>
</dbReference>
<dbReference type="SUPFAM" id="SSF53448">
    <property type="entry name" value="Nucleotide-diphospho-sugar transferases"/>
    <property type="match status" value="1"/>
</dbReference>
<protein>
    <submittedName>
        <fullName evidence="2">Glycosyltransferase</fullName>
    </submittedName>
</protein>